<protein>
    <recommendedName>
        <fullName evidence="5">Glycosyl transferase family 1</fullName>
    </recommendedName>
</protein>
<organism evidence="3 4">
    <name type="scientific">candidate division MSBL1 archaeon SCGC-AAA382K21</name>
    <dbReference type="NCBI Taxonomy" id="1698283"/>
    <lineage>
        <taxon>Archaea</taxon>
        <taxon>Methanobacteriati</taxon>
        <taxon>Methanobacteriota</taxon>
        <taxon>candidate division MSBL1</taxon>
    </lineage>
</organism>
<sequence>MIPSHNGFEKMRVLMLNYEFPPIGGGAANANKHIFDQFSEDKDLEIDLITSSKDDYKKVRYSKNITLYRLDVNKEKHHHWKQSEILKYTWKAFEKSLSLRKRKNYDLIHAWFTIPCGAIPYLAGFDEPLLISLRGSDVPGYNQRFTLQYKILKPLVKRVWKRGDRVVANSEDLKELALETSPEKDIDVISNGVDTEKFTPNYEINEKIRIICVSRLVERKGIDYLIKAIKDLRVDLEIVGKGKQEEDLKNLVNNLGLDDKVKFIGRVPHEKIPEYYRNSDIFALPSFYEGMSNSVLEALASGLPLVLTDTGGSSRLVDNNGKIVPKRNIEKLKEAIKDLMSNKERLWKMGRRSREISLKMSWKDVAERYLKTYEEIRRL</sequence>
<gene>
    <name evidence="3" type="ORF">AKJ54_00360</name>
</gene>
<feature type="domain" description="Glycosyl transferase family 1" evidence="1">
    <location>
        <begin position="200"/>
        <end position="355"/>
    </location>
</feature>
<dbReference type="InterPro" id="IPR001296">
    <property type="entry name" value="Glyco_trans_1"/>
</dbReference>
<reference evidence="3 4" key="1">
    <citation type="journal article" date="2016" name="Sci. Rep.">
        <title>Metabolic traits of an uncultured archaeal lineage -MSBL1- from brine pools of the Red Sea.</title>
        <authorList>
            <person name="Mwirichia R."/>
            <person name="Alam I."/>
            <person name="Rashid M."/>
            <person name="Vinu M."/>
            <person name="Ba-Alawi W."/>
            <person name="Anthony Kamau A."/>
            <person name="Kamanda Ngugi D."/>
            <person name="Goker M."/>
            <person name="Klenk H.P."/>
            <person name="Bajic V."/>
            <person name="Stingl U."/>
        </authorList>
    </citation>
    <scope>NUCLEOTIDE SEQUENCE [LARGE SCALE GENOMIC DNA]</scope>
    <source>
        <strain evidence="3">SCGC-AAA382K21</strain>
    </source>
</reference>
<proteinExistence type="predicted"/>
<evidence type="ECO:0000313" key="3">
    <source>
        <dbReference type="EMBL" id="KXB07348.1"/>
    </source>
</evidence>
<feature type="domain" description="Glycosyltransferase subfamily 4-like N-terminal" evidence="2">
    <location>
        <begin position="42"/>
        <end position="197"/>
    </location>
</feature>
<dbReference type="GO" id="GO:0016757">
    <property type="term" value="F:glycosyltransferase activity"/>
    <property type="evidence" value="ECO:0007669"/>
    <property type="project" value="InterPro"/>
</dbReference>
<accession>A0A133VLL4</accession>
<dbReference type="PANTHER" id="PTHR45947:SF3">
    <property type="entry name" value="SULFOQUINOVOSYL TRANSFERASE SQD2"/>
    <property type="match status" value="1"/>
</dbReference>
<evidence type="ECO:0008006" key="5">
    <source>
        <dbReference type="Google" id="ProtNLM"/>
    </source>
</evidence>
<dbReference type="SUPFAM" id="SSF53756">
    <property type="entry name" value="UDP-Glycosyltransferase/glycogen phosphorylase"/>
    <property type="match status" value="1"/>
</dbReference>
<comment type="caution">
    <text evidence="3">The sequence shown here is derived from an EMBL/GenBank/DDBJ whole genome shotgun (WGS) entry which is preliminary data.</text>
</comment>
<dbReference type="InterPro" id="IPR050194">
    <property type="entry name" value="Glycosyltransferase_grp1"/>
</dbReference>
<evidence type="ECO:0000259" key="1">
    <source>
        <dbReference type="Pfam" id="PF00534"/>
    </source>
</evidence>
<dbReference type="EMBL" id="LHYH01000005">
    <property type="protein sequence ID" value="KXB07348.1"/>
    <property type="molecule type" value="Genomic_DNA"/>
</dbReference>
<evidence type="ECO:0000313" key="4">
    <source>
        <dbReference type="Proteomes" id="UP000070504"/>
    </source>
</evidence>
<dbReference type="Gene3D" id="3.40.50.2000">
    <property type="entry name" value="Glycogen Phosphorylase B"/>
    <property type="match status" value="2"/>
</dbReference>
<dbReference type="PANTHER" id="PTHR45947">
    <property type="entry name" value="SULFOQUINOVOSYL TRANSFERASE SQD2"/>
    <property type="match status" value="1"/>
</dbReference>
<dbReference type="CDD" id="cd03801">
    <property type="entry name" value="GT4_PimA-like"/>
    <property type="match status" value="1"/>
</dbReference>
<dbReference type="Pfam" id="PF00534">
    <property type="entry name" value="Glycos_transf_1"/>
    <property type="match status" value="1"/>
</dbReference>
<dbReference type="InterPro" id="IPR028098">
    <property type="entry name" value="Glyco_trans_4-like_N"/>
</dbReference>
<dbReference type="AlphaFoldDB" id="A0A133VLL4"/>
<keyword evidence="4" id="KW-1185">Reference proteome</keyword>
<dbReference type="Proteomes" id="UP000070504">
    <property type="component" value="Unassembled WGS sequence"/>
</dbReference>
<evidence type="ECO:0000259" key="2">
    <source>
        <dbReference type="Pfam" id="PF13439"/>
    </source>
</evidence>
<dbReference type="Pfam" id="PF13439">
    <property type="entry name" value="Glyco_transf_4"/>
    <property type="match status" value="1"/>
</dbReference>
<name>A0A133VLL4_9EURY</name>